<evidence type="ECO:0000313" key="2">
    <source>
        <dbReference type="Proteomes" id="UP000823616"/>
    </source>
</evidence>
<reference evidence="1" key="2">
    <citation type="journal article" date="2021" name="PeerJ">
        <title>Extensive microbial diversity within the chicken gut microbiome revealed by metagenomics and culture.</title>
        <authorList>
            <person name="Gilroy R."/>
            <person name="Ravi A."/>
            <person name="Getino M."/>
            <person name="Pursley I."/>
            <person name="Horton D.L."/>
            <person name="Alikhan N.F."/>
            <person name="Baker D."/>
            <person name="Gharbi K."/>
            <person name="Hall N."/>
            <person name="Watson M."/>
            <person name="Adriaenssens E.M."/>
            <person name="Foster-Nyarko E."/>
            <person name="Jarju S."/>
            <person name="Secka A."/>
            <person name="Antonio M."/>
            <person name="Oren A."/>
            <person name="Chaudhuri R.R."/>
            <person name="La Ragione R."/>
            <person name="Hildebrand F."/>
            <person name="Pallen M.J."/>
        </authorList>
    </citation>
    <scope>NUCLEOTIDE SEQUENCE</scope>
    <source>
        <strain evidence="1">B3-4054</strain>
    </source>
</reference>
<comment type="caution">
    <text evidence="1">The sequence shown here is derived from an EMBL/GenBank/DDBJ whole genome shotgun (WGS) entry which is preliminary data.</text>
</comment>
<name>A0A9D9EMY3_9SPIR</name>
<dbReference type="EMBL" id="JADIMS010000054">
    <property type="protein sequence ID" value="MBO8450112.1"/>
    <property type="molecule type" value="Genomic_DNA"/>
</dbReference>
<accession>A0A9D9EMY3</accession>
<dbReference type="Proteomes" id="UP000823616">
    <property type="component" value="Unassembled WGS sequence"/>
</dbReference>
<dbReference type="AlphaFoldDB" id="A0A9D9EMY3"/>
<organism evidence="1 2">
    <name type="scientific">Candidatus Avitreponema avistercoris</name>
    <dbReference type="NCBI Taxonomy" id="2840705"/>
    <lineage>
        <taxon>Bacteria</taxon>
        <taxon>Pseudomonadati</taxon>
        <taxon>Spirochaetota</taxon>
        <taxon>Spirochaetia</taxon>
        <taxon>Spirochaetales</taxon>
        <taxon>Candidatus Avitreponema</taxon>
    </lineage>
</organism>
<reference evidence="1" key="1">
    <citation type="submission" date="2020-10" db="EMBL/GenBank/DDBJ databases">
        <authorList>
            <person name="Gilroy R."/>
        </authorList>
    </citation>
    <scope>NUCLEOTIDE SEQUENCE</scope>
    <source>
        <strain evidence="1">B3-4054</strain>
    </source>
</reference>
<gene>
    <name evidence="1" type="ORF">IAA96_03295</name>
</gene>
<proteinExistence type="predicted"/>
<sequence length="132" mass="16316">MQERNLYPQDSDWIPEETCLQELYSNIFFNLHYGFIHRGHEYFITFDFDSNKNQIWVIYDRDLSDSKLKDKTDWDDEPRQDYQDIPALVFTYRLKNDERTILEYCCDIWKIPRLLFPEPVDKNQIKKIWRHS</sequence>
<evidence type="ECO:0000313" key="1">
    <source>
        <dbReference type="EMBL" id="MBO8450112.1"/>
    </source>
</evidence>
<protein>
    <submittedName>
        <fullName evidence="1">Uncharacterized protein</fullName>
    </submittedName>
</protein>